<dbReference type="STRING" id="246409.I1BL17"/>
<feature type="compositionally biased region" description="Low complexity" evidence="1">
    <location>
        <begin position="298"/>
        <end position="314"/>
    </location>
</feature>
<dbReference type="eggNOG" id="ENOG502TA5V">
    <property type="taxonomic scope" value="Eukaryota"/>
</dbReference>
<feature type="compositionally biased region" description="Polar residues" evidence="1">
    <location>
        <begin position="175"/>
        <end position="186"/>
    </location>
</feature>
<feature type="region of interest" description="Disordered" evidence="1">
    <location>
        <begin position="296"/>
        <end position="319"/>
    </location>
</feature>
<protein>
    <submittedName>
        <fullName evidence="2">Uncharacterized protein</fullName>
    </submittedName>
</protein>
<dbReference type="Proteomes" id="UP000009138">
    <property type="component" value="Unassembled WGS sequence"/>
</dbReference>
<accession>I1BL17</accession>
<dbReference type="InParanoid" id="I1BL17"/>
<evidence type="ECO:0000313" key="2">
    <source>
        <dbReference type="EMBL" id="EIE76897.1"/>
    </source>
</evidence>
<gene>
    <name evidence="2" type="ORF">RO3G_01601</name>
</gene>
<dbReference type="OMA" id="PIESSCE"/>
<dbReference type="AlphaFoldDB" id="I1BL17"/>
<keyword evidence="3" id="KW-1185">Reference proteome</keyword>
<dbReference type="EMBL" id="CH476732">
    <property type="protein sequence ID" value="EIE76897.1"/>
    <property type="molecule type" value="Genomic_DNA"/>
</dbReference>
<dbReference type="RefSeq" id="XP_067512293.1">
    <property type="nucleotide sequence ID" value="XM_067656192.1"/>
</dbReference>
<dbReference type="OrthoDB" id="2162449at2759"/>
<feature type="compositionally biased region" description="Basic and acidic residues" evidence="1">
    <location>
        <begin position="209"/>
        <end position="232"/>
    </location>
</feature>
<feature type="region of interest" description="Disordered" evidence="1">
    <location>
        <begin position="134"/>
        <end position="240"/>
    </location>
</feature>
<dbReference type="VEuPathDB" id="FungiDB:RO3G_01601"/>
<evidence type="ECO:0000256" key="1">
    <source>
        <dbReference type="SAM" id="MobiDB-lite"/>
    </source>
</evidence>
<proteinExistence type="predicted"/>
<dbReference type="GeneID" id="93608573"/>
<name>I1BL17_RHIO9</name>
<reference evidence="2 3" key="1">
    <citation type="journal article" date="2009" name="PLoS Genet.">
        <title>Genomic analysis of the basal lineage fungus Rhizopus oryzae reveals a whole-genome duplication.</title>
        <authorList>
            <person name="Ma L.-J."/>
            <person name="Ibrahim A.S."/>
            <person name="Skory C."/>
            <person name="Grabherr M.G."/>
            <person name="Burger G."/>
            <person name="Butler M."/>
            <person name="Elias M."/>
            <person name="Idnurm A."/>
            <person name="Lang B.F."/>
            <person name="Sone T."/>
            <person name="Abe A."/>
            <person name="Calvo S.E."/>
            <person name="Corrochano L.M."/>
            <person name="Engels R."/>
            <person name="Fu J."/>
            <person name="Hansberg W."/>
            <person name="Kim J.-M."/>
            <person name="Kodira C.D."/>
            <person name="Koehrsen M.J."/>
            <person name="Liu B."/>
            <person name="Miranda-Saavedra D."/>
            <person name="O'Leary S."/>
            <person name="Ortiz-Castellanos L."/>
            <person name="Poulter R."/>
            <person name="Rodriguez-Romero J."/>
            <person name="Ruiz-Herrera J."/>
            <person name="Shen Y.-Q."/>
            <person name="Zeng Q."/>
            <person name="Galagan J."/>
            <person name="Birren B.W."/>
            <person name="Cuomo C.A."/>
            <person name="Wickes B.L."/>
        </authorList>
    </citation>
    <scope>NUCLEOTIDE SEQUENCE [LARGE SCALE GENOMIC DNA]</scope>
    <source>
        <strain evidence="3">RA 99-880 / ATCC MYA-4621 / FGSC 9543 / NRRL 43880</strain>
    </source>
</reference>
<evidence type="ECO:0000313" key="3">
    <source>
        <dbReference type="Proteomes" id="UP000009138"/>
    </source>
</evidence>
<organism evidence="2 3">
    <name type="scientific">Rhizopus delemar (strain RA 99-880 / ATCC MYA-4621 / FGSC 9543 / NRRL 43880)</name>
    <name type="common">Mucormycosis agent</name>
    <name type="synonym">Rhizopus arrhizus var. delemar</name>
    <dbReference type="NCBI Taxonomy" id="246409"/>
    <lineage>
        <taxon>Eukaryota</taxon>
        <taxon>Fungi</taxon>
        <taxon>Fungi incertae sedis</taxon>
        <taxon>Mucoromycota</taxon>
        <taxon>Mucoromycotina</taxon>
        <taxon>Mucoromycetes</taxon>
        <taxon>Mucorales</taxon>
        <taxon>Mucorineae</taxon>
        <taxon>Rhizopodaceae</taxon>
        <taxon>Rhizopus</taxon>
    </lineage>
</organism>
<feature type="compositionally biased region" description="Polar residues" evidence="1">
    <location>
        <begin position="136"/>
        <end position="161"/>
    </location>
</feature>
<sequence>MDRQEQQKTLGIVPLMLKDEIKQKMKQKGFRMMLETPIESMNELTETFQIAKNQLPVYGFVLRGKDVIRVWLAMIKQEKEAQRDICFLHASSSANDAEKEINLYQHLVLATKKNMNSESKTILSKSNVLAQKKAANKQTKVGNSAASRKTLDGVTNKSASGSPAKKVLSPKSDASKNTPSTLVSTGRTKRPGKSLEKTRVVAKPPPVQKKSDTNKTIEKKEEKERVQEEKGESIAIEEQMMTGPEELAIKERSEEAVLQPVPQLSTCSSTLFDEHDAEVAATTTRLLVNHENQIEPCSSVRSSSLSPNSVTSLPRPETPEISEIRSKFEQTIQISHHEKMSPRPTSKVSNELVSRIKEMKPRDPAGSKVKSMVEFFMDENLNKWEF</sequence>